<dbReference type="GO" id="GO:0030246">
    <property type="term" value="F:carbohydrate binding"/>
    <property type="evidence" value="ECO:0007669"/>
    <property type="project" value="InterPro"/>
</dbReference>
<dbReference type="Pfam" id="PF13715">
    <property type="entry name" value="CarbopepD_reg_2"/>
    <property type="match status" value="1"/>
</dbReference>
<keyword evidence="1" id="KW-0378">Hydrolase</keyword>
<evidence type="ECO:0000313" key="2">
    <source>
        <dbReference type="Proteomes" id="UP000600588"/>
    </source>
</evidence>
<dbReference type="GO" id="GO:0004180">
    <property type="term" value="F:carboxypeptidase activity"/>
    <property type="evidence" value="ECO:0007669"/>
    <property type="project" value="UniProtKB-KW"/>
</dbReference>
<sequence length="128" mass="13692">MKQIIILAALLISGLSFGQDTGLIFGKIMDAEVENAPLVLASVSIKGSETKIDTDQTGMFVLENLKSGDYTLVCSFVGYETKEIKVHVDPFEPTELKLALSASTISLDDLALLTATADNDNKALPQSN</sequence>
<keyword evidence="1" id="KW-0645">Protease</keyword>
<dbReference type="Proteomes" id="UP000600588">
    <property type="component" value="Unassembled WGS sequence"/>
</dbReference>
<keyword evidence="1" id="KW-0121">Carboxypeptidase</keyword>
<protein>
    <submittedName>
        <fullName evidence="1">Carboxypeptidase-like regulatory domain-containing protein</fullName>
    </submittedName>
</protein>
<keyword evidence="2" id="KW-1185">Reference proteome</keyword>
<dbReference type="EMBL" id="JACVXB010000001">
    <property type="protein sequence ID" value="MBD0831493.1"/>
    <property type="molecule type" value="Genomic_DNA"/>
</dbReference>
<dbReference type="SUPFAM" id="SSF49452">
    <property type="entry name" value="Starch-binding domain-like"/>
    <property type="match status" value="1"/>
</dbReference>
<dbReference type="AlphaFoldDB" id="A0A8J6U759"/>
<organism evidence="1 2">
    <name type="scientific">Aestuariibaculum sediminum</name>
    <dbReference type="NCBI Taxonomy" id="2770637"/>
    <lineage>
        <taxon>Bacteria</taxon>
        <taxon>Pseudomonadati</taxon>
        <taxon>Bacteroidota</taxon>
        <taxon>Flavobacteriia</taxon>
        <taxon>Flavobacteriales</taxon>
        <taxon>Flavobacteriaceae</taxon>
    </lineage>
</organism>
<dbReference type="Gene3D" id="2.60.40.1120">
    <property type="entry name" value="Carboxypeptidase-like, regulatory domain"/>
    <property type="match status" value="1"/>
</dbReference>
<dbReference type="RefSeq" id="WP_188229251.1">
    <property type="nucleotide sequence ID" value="NZ_JACVXB010000001.1"/>
</dbReference>
<gene>
    <name evidence="1" type="ORF">ICJ83_05040</name>
</gene>
<comment type="caution">
    <text evidence="1">The sequence shown here is derived from an EMBL/GenBank/DDBJ whole genome shotgun (WGS) entry which is preliminary data.</text>
</comment>
<proteinExistence type="predicted"/>
<evidence type="ECO:0000313" key="1">
    <source>
        <dbReference type="EMBL" id="MBD0831493.1"/>
    </source>
</evidence>
<reference evidence="1 2" key="1">
    <citation type="submission" date="2020-09" db="EMBL/GenBank/DDBJ databases">
        <title>TT11 complete genome.</title>
        <authorList>
            <person name="Wu Z."/>
        </authorList>
    </citation>
    <scope>NUCLEOTIDE SEQUENCE [LARGE SCALE GENOMIC DNA]</scope>
    <source>
        <strain evidence="1 2">TT11</strain>
    </source>
</reference>
<name>A0A8J6U759_9FLAO</name>
<accession>A0A8J6U759</accession>
<dbReference type="InterPro" id="IPR013784">
    <property type="entry name" value="Carb-bd-like_fold"/>
</dbReference>